<dbReference type="InterPro" id="IPR036097">
    <property type="entry name" value="HisK_dim/P_sf"/>
</dbReference>
<gene>
    <name evidence="13" type="ORF">N0B51_10775</name>
</gene>
<dbReference type="FunFam" id="3.30.565.10:FF:000016">
    <property type="entry name" value="Chemotaxis protein CheA, putative"/>
    <property type="match status" value="1"/>
</dbReference>
<dbReference type="Pfam" id="PF01627">
    <property type="entry name" value="Hpt"/>
    <property type="match status" value="1"/>
</dbReference>
<dbReference type="InterPro" id="IPR004105">
    <property type="entry name" value="CheA-like_dim"/>
</dbReference>
<organism evidence="13 14">
    <name type="scientific">Tsuneonella litorea</name>
    <dbReference type="NCBI Taxonomy" id="2976475"/>
    <lineage>
        <taxon>Bacteria</taxon>
        <taxon>Pseudomonadati</taxon>
        <taxon>Pseudomonadota</taxon>
        <taxon>Alphaproteobacteria</taxon>
        <taxon>Sphingomonadales</taxon>
        <taxon>Erythrobacteraceae</taxon>
        <taxon>Tsuneonella</taxon>
    </lineage>
</organism>
<dbReference type="Gene3D" id="2.30.30.40">
    <property type="entry name" value="SH3 Domains"/>
    <property type="match status" value="1"/>
</dbReference>
<keyword evidence="6" id="KW-0418">Kinase</keyword>
<dbReference type="PANTHER" id="PTHR43395:SF1">
    <property type="entry name" value="CHEMOTAXIS PROTEIN CHEA"/>
    <property type="match status" value="1"/>
</dbReference>
<evidence type="ECO:0000256" key="1">
    <source>
        <dbReference type="ARBA" id="ARBA00000085"/>
    </source>
</evidence>
<comment type="function">
    <text evidence="8">Involved in the transmission of sensory signals from the chemoreceptors to the flagellar motors. CheA is autophosphorylated; it can transfer its phosphate group to either CheB or CheY.</text>
</comment>
<dbReference type="SUPFAM" id="SSF55874">
    <property type="entry name" value="ATPase domain of HSP90 chaperone/DNA topoisomerase II/histidine kinase"/>
    <property type="match status" value="1"/>
</dbReference>
<dbReference type="PROSITE" id="PS50851">
    <property type="entry name" value="CHEW"/>
    <property type="match status" value="1"/>
</dbReference>
<evidence type="ECO:0000256" key="6">
    <source>
        <dbReference type="ARBA" id="ARBA00022777"/>
    </source>
</evidence>
<dbReference type="InterPro" id="IPR051315">
    <property type="entry name" value="Bact_Chemotaxis_CheA"/>
</dbReference>
<dbReference type="SMART" id="SM01231">
    <property type="entry name" value="H-kinase_dim"/>
    <property type="match status" value="1"/>
</dbReference>
<evidence type="ECO:0000313" key="13">
    <source>
        <dbReference type="EMBL" id="MCT2559461.1"/>
    </source>
</evidence>
<dbReference type="SMART" id="SM00260">
    <property type="entry name" value="CheW"/>
    <property type="match status" value="1"/>
</dbReference>
<dbReference type="AlphaFoldDB" id="A0A9X2W277"/>
<dbReference type="CDD" id="cd00088">
    <property type="entry name" value="HPT"/>
    <property type="match status" value="1"/>
</dbReference>
<dbReference type="InterPro" id="IPR002545">
    <property type="entry name" value="CheW-lke_dom"/>
</dbReference>
<evidence type="ECO:0000313" key="14">
    <source>
        <dbReference type="Proteomes" id="UP001142648"/>
    </source>
</evidence>
<proteinExistence type="predicted"/>
<dbReference type="SUPFAM" id="SSF50341">
    <property type="entry name" value="CheW-like"/>
    <property type="match status" value="1"/>
</dbReference>
<dbReference type="Gene3D" id="1.20.120.160">
    <property type="entry name" value="HPT domain"/>
    <property type="match status" value="1"/>
</dbReference>
<accession>A0A9X2W277</accession>
<dbReference type="PRINTS" id="PR00344">
    <property type="entry name" value="BCTRLSENSOR"/>
</dbReference>
<comment type="caution">
    <text evidence="13">The sequence shown here is derived from an EMBL/GenBank/DDBJ whole genome shotgun (WGS) entry which is preliminary data.</text>
</comment>
<sequence>MDDLLAEFLAETREMMEAVGGELVAWEADPSDRARLDAIFRFFHTVKGNCGFFDFPRLEALSHAAEDALAEVRAGQRRASPRLVTAVLAIVDRIGAMVAAIEDGGEMPAGSDDPLIGALSAGDDDDDGVLSHDPGDTRSARAGAGQRTIRLPVSLLDDVMASVSDLVLARNHLALRVREAGSDSPVYAPFERLNGILNEVRQAVTRLRMQRIDHLYAALPRLVRDLAAELGKQVMIDLEGGEVELDREMIEMIRDSLAHIIRNAIDHGIETPSARLASGKREIGTLVISARQSGNRILLAVSDDGRGIDGDRLVAKAVAAGVLTASEAEAMAAADRQALIFEPGLSTADQVTSVSGRGVGMDAVRANIERVGGTIEVTSTPGAGTRILLSLPLTLSIVPSLTVSAGGHLFALPQSYVEEIVHGRAGHIEVARAGDAMLVTVRDRRIACVPLAGALGLEDACDPQAATLVLIRLAGGDLFAIACDRVLDHHELVIKPLAPAVMASGLYAGSTLLDDGKPVLMLDVAGIARQAGLVGDVRGRVRTAAARDAVESDRAGVPAMLFIGLDGRRRAVRLSLIRRFERVPSGSIDLGGERPQIVIGDRILSLTGIDSGNHPDGQVSVLRLGDGESEIAYAFDRILDTVELPDEIVPSGRPGPVEGTVLIGGEAAELLDAHWLFATHAAPVREAHRPTCRIPAGDPWAQAILAPLVESAGYAVVGDGFAGQADVAIATDDAPLGDGAGGTLITLSADPDNATPDGARLYRYDRAALLARLAALRAGRAA</sequence>
<dbReference type="Gene3D" id="3.30.565.10">
    <property type="entry name" value="Histidine kinase-like ATPase, C-terminal domain"/>
    <property type="match status" value="1"/>
</dbReference>
<dbReference type="GO" id="GO:0006935">
    <property type="term" value="P:chemotaxis"/>
    <property type="evidence" value="ECO:0007669"/>
    <property type="project" value="InterPro"/>
</dbReference>
<dbReference type="InterPro" id="IPR036890">
    <property type="entry name" value="HATPase_C_sf"/>
</dbReference>
<evidence type="ECO:0000256" key="3">
    <source>
        <dbReference type="ARBA" id="ARBA00021495"/>
    </source>
</evidence>
<dbReference type="SUPFAM" id="SSF47384">
    <property type="entry name" value="Homodimeric domain of signal transducing histidine kinase"/>
    <property type="match status" value="1"/>
</dbReference>
<dbReference type="InterPro" id="IPR004358">
    <property type="entry name" value="Sig_transdc_His_kin-like_C"/>
</dbReference>
<dbReference type="EC" id="2.7.13.3" evidence="2"/>
<keyword evidence="14" id="KW-1185">Reference proteome</keyword>
<evidence type="ECO:0000256" key="7">
    <source>
        <dbReference type="ARBA" id="ARBA00023012"/>
    </source>
</evidence>
<dbReference type="InterPro" id="IPR036061">
    <property type="entry name" value="CheW-like_dom_sf"/>
</dbReference>
<dbReference type="PROSITE" id="PS50109">
    <property type="entry name" value="HIS_KIN"/>
    <property type="match status" value="1"/>
</dbReference>
<dbReference type="Pfam" id="PF02895">
    <property type="entry name" value="H-kinase_dim"/>
    <property type="match status" value="1"/>
</dbReference>
<dbReference type="GO" id="GO:0000155">
    <property type="term" value="F:phosphorelay sensor kinase activity"/>
    <property type="evidence" value="ECO:0007669"/>
    <property type="project" value="InterPro"/>
</dbReference>
<dbReference type="InterPro" id="IPR036641">
    <property type="entry name" value="HPT_dom_sf"/>
</dbReference>
<name>A0A9X2W277_9SPHN</name>
<evidence type="ECO:0000256" key="9">
    <source>
        <dbReference type="PROSITE-ProRule" id="PRU00110"/>
    </source>
</evidence>
<evidence type="ECO:0000256" key="5">
    <source>
        <dbReference type="ARBA" id="ARBA00022679"/>
    </source>
</evidence>
<keyword evidence="7" id="KW-0902">Two-component regulatory system</keyword>
<evidence type="ECO:0000259" key="11">
    <source>
        <dbReference type="PROSITE" id="PS50851"/>
    </source>
</evidence>
<dbReference type="Pfam" id="PF02518">
    <property type="entry name" value="HATPase_c"/>
    <property type="match status" value="1"/>
</dbReference>
<dbReference type="InterPro" id="IPR003594">
    <property type="entry name" value="HATPase_dom"/>
</dbReference>
<protein>
    <recommendedName>
        <fullName evidence="3">Chemotaxis protein CheA</fullName>
        <ecNumber evidence="2">2.7.13.3</ecNumber>
    </recommendedName>
</protein>
<evidence type="ECO:0000256" key="8">
    <source>
        <dbReference type="ARBA" id="ARBA00035100"/>
    </source>
</evidence>
<dbReference type="InterPro" id="IPR008207">
    <property type="entry name" value="Sig_transdc_His_kin_Hpt_dom"/>
</dbReference>
<dbReference type="GO" id="GO:0005737">
    <property type="term" value="C:cytoplasm"/>
    <property type="evidence" value="ECO:0007669"/>
    <property type="project" value="InterPro"/>
</dbReference>
<evidence type="ECO:0000259" key="12">
    <source>
        <dbReference type="PROSITE" id="PS50894"/>
    </source>
</evidence>
<dbReference type="RefSeq" id="WP_259962359.1">
    <property type="nucleotide sequence ID" value="NZ_JAOAMV010000005.1"/>
</dbReference>
<feature type="domain" description="CheW-like" evidence="11">
    <location>
        <begin position="397"/>
        <end position="533"/>
    </location>
</feature>
<keyword evidence="4 9" id="KW-0597">Phosphoprotein</keyword>
<dbReference type="Proteomes" id="UP001142648">
    <property type="component" value="Unassembled WGS sequence"/>
</dbReference>
<dbReference type="PROSITE" id="PS50894">
    <property type="entry name" value="HPT"/>
    <property type="match status" value="1"/>
</dbReference>
<feature type="domain" description="Histidine kinase" evidence="10">
    <location>
        <begin position="191"/>
        <end position="395"/>
    </location>
</feature>
<dbReference type="PANTHER" id="PTHR43395">
    <property type="entry name" value="SENSOR HISTIDINE KINASE CHEA"/>
    <property type="match status" value="1"/>
</dbReference>
<keyword evidence="5" id="KW-0808">Transferase</keyword>
<dbReference type="SMART" id="SM00073">
    <property type="entry name" value="HPT"/>
    <property type="match status" value="1"/>
</dbReference>
<evidence type="ECO:0000256" key="4">
    <source>
        <dbReference type="ARBA" id="ARBA00022553"/>
    </source>
</evidence>
<evidence type="ECO:0000256" key="2">
    <source>
        <dbReference type="ARBA" id="ARBA00012438"/>
    </source>
</evidence>
<feature type="modified residue" description="Phosphohistidine" evidence="9">
    <location>
        <position position="44"/>
    </location>
</feature>
<evidence type="ECO:0000259" key="10">
    <source>
        <dbReference type="PROSITE" id="PS50109"/>
    </source>
</evidence>
<dbReference type="EMBL" id="JAOAMV010000005">
    <property type="protein sequence ID" value="MCT2559461.1"/>
    <property type="molecule type" value="Genomic_DNA"/>
</dbReference>
<comment type="catalytic activity">
    <reaction evidence="1">
        <text>ATP + protein L-histidine = ADP + protein N-phospho-L-histidine.</text>
        <dbReference type="EC" id="2.7.13.3"/>
    </reaction>
</comment>
<dbReference type="SMART" id="SM00387">
    <property type="entry name" value="HATPase_c"/>
    <property type="match status" value="1"/>
</dbReference>
<feature type="domain" description="HPt" evidence="12">
    <location>
        <begin position="1"/>
        <end position="101"/>
    </location>
</feature>
<reference evidence="13" key="1">
    <citation type="submission" date="2022-09" db="EMBL/GenBank/DDBJ databases">
        <title>The genome sequence of Tsuneonella sp. YG55.</title>
        <authorList>
            <person name="Liu Y."/>
        </authorList>
    </citation>
    <scope>NUCLEOTIDE SEQUENCE</scope>
    <source>
        <strain evidence="13">YG55</strain>
    </source>
</reference>
<dbReference type="SUPFAM" id="SSF47226">
    <property type="entry name" value="Histidine-containing phosphotransfer domain, HPT domain"/>
    <property type="match status" value="1"/>
</dbReference>
<dbReference type="InterPro" id="IPR005467">
    <property type="entry name" value="His_kinase_dom"/>
</dbReference>
<dbReference type="Pfam" id="PF01584">
    <property type="entry name" value="CheW"/>
    <property type="match status" value="1"/>
</dbReference>